<dbReference type="EMBL" id="CP024091">
    <property type="protein sequence ID" value="ATP57946.1"/>
    <property type="molecule type" value="Genomic_DNA"/>
</dbReference>
<keyword evidence="2" id="KW-1185">Reference proteome</keyword>
<dbReference type="KEGG" id="pgs:CPT03_16500"/>
<evidence type="ECO:0000313" key="2">
    <source>
        <dbReference type="Proteomes" id="UP000223749"/>
    </source>
</evidence>
<dbReference type="RefSeq" id="WP_099439854.1">
    <property type="nucleotide sequence ID" value="NZ_CP024091.1"/>
</dbReference>
<proteinExistence type="predicted"/>
<sequence>MIQQKIYIVLVTGANDADPIADIFYHHEDAVMCAAGLNKTYQIIEKNLPLHQLFQPLFTFF</sequence>
<protein>
    <submittedName>
        <fullName evidence="1">Uncharacterized protein</fullName>
    </submittedName>
</protein>
<dbReference type="AlphaFoldDB" id="A0A2D1U8P4"/>
<name>A0A2D1U8P4_9SPHI</name>
<evidence type="ECO:0000313" key="1">
    <source>
        <dbReference type="EMBL" id="ATP57946.1"/>
    </source>
</evidence>
<accession>A0A2D1U8P4</accession>
<dbReference type="OrthoDB" id="9888268at2"/>
<reference evidence="1 2" key="1">
    <citation type="submission" date="2017-10" db="EMBL/GenBank/DDBJ databases">
        <title>Whole genome of Pedobacter ginsengisoli T01R-27 isolated from tomato rhizosphere.</title>
        <authorList>
            <person name="Weon H.-Y."/>
            <person name="Lee S.A."/>
            <person name="Sang M.K."/>
            <person name="Song J."/>
        </authorList>
    </citation>
    <scope>NUCLEOTIDE SEQUENCE [LARGE SCALE GENOMIC DNA]</scope>
    <source>
        <strain evidence="1 2">T01R-27</strain>
    </source>
</reference>
<dbReference type="Proteomes" id="UP000223749">
    <property type="component" value="Chromosome"/>
</dbReference>
<organism evidence="1 2">
    <name type="scientific">Pedobacter ginsengisoli</name>
    <dbReference type="NCBI Taxonomy" id="363852"/>
    <lineage>
        <taxon>Bacteria</taxon>
        <taxon>Pseudomonadati</taxon>
        <taxon>Bacteroidota</taxon>
        <taxon>Sphingobacteriia</taxon>
        <taxon>Sphingobacteriales</taxon>
        <taxon>Sphingobacteriaceae</taxon>
        <taxon>Pedobacter</taxon>
    </lineage>
</organism>
<gene>
    <name evidence="1" type="ORF">CPT03_16500</name>
</gene>